<proteinExistence type="predicted"/>
<dbReference type="AlphaFoldDB" id="A0A1L3ZTZ8"/>
<dbReference type="SUPFAM" id="SSF55315">
    <property type="entry name" value="L30e-like"/>
    <property type="match status" value="1"/>
</dbReference>
<sequence length="219" mass="23253">MPPNEPIRRCILSGERDERGRLIRLALSPDGLVLPDAAARAPGRGAWLAPDRAALENAISKHKLKGALSRAFKSGDIGWPDDLPDRIANALQRQVLDRLGLEARGGTLVTGSDRISDAIAAGRARLLIHAADAAEDGRRKLDGRLFAARGETGIELPAGRAELSLALGRENVVHAAIVEKAAADRVATVLLRWRAYSGLNKRAVACESGSQGSSPVETL</sequence>
<keyword evidence="3" id="KW-1185">Reference proteome</keyword>
<dbReference type="Gene3D" id="3.30.1330.30">
    <property type="match status" value="1"/>
</dbReference>
<dbReference type="PANTHER" id="PTHR34215">
    <property type="entry name" value="BLL0784 PROTEIN"/>
    <property type="match status" value="1"/>
</dbReference>
<dbReference type="SUPFAM" id="SSF64376">
    <property type="entry name" value="YlxR-like"/>
    <property type="match status" value="1"/>
</dbReference>
<dbReference type="InterPro" id="IPR037465">
    <property type="entry name" value="YlxR"/>
</dbReference>
<dbReference type="EMBL" id="CP018221">
    <property type="protein sequence ID" value="API59059.1"/>
    <property type="molecule type" value="Genomic_DNA"/>
</dbReference>
<dbReference type="InterPro" id="IPR007393">
    <property type="entry name" value="YlxR_dom"/>
</dbReference>
<dbReference type="Pfam" id="PF04296">
    <property type="entry name" value="YlxR"/>
    <property type="match status" value="1"/>
</dbReference>
<dbReference type="PANTHER" id="PTHR34215:SF1">
    <property type="entry name" value="YLXR DOMAIN-CONTAINING PROTEIN"/>
    <property type="match status" value="1"/>
</dbReference>
<dbReference type="Proteomes" id="UP000182063">
    <property type="component" value="Chromosome"/>
</dbReference>
<dbReference type="InterPro" id="IPR029064">
    <property type="entry name" value="Ribosomal_eL30-like_sf"/>
</dbReference>
<evidence type="ECO:0000313" key="3">
    <source>
        <dbReference type="Proteomes" id="UP000182063"/>
    </source>
</evidence>
<organism evidence="2 3">
    <name type="scientific">Tardibacter chloracetimidivorans</name>
    <dbReference type="NCBI Taxonomy" id="1921510"/>
    <lineage>
        <taxon>Bacteria</taxon>
        <taxon>Pseudomonadati</taxon>
        <taxon>Pseudomonadota</taxon>
        <taxon>Alphaproteobacteria</taxon>
        <taxon>Sphingomonadales</taxon>
        <taxon>Sphingomonadaceae</taxon>
        <taxon>Tardibacter</taxon>
    </lineage>
</organism>
<protein>
    <recommendedName>
        <fullName evidence="1">YlxR domain-containing protein</fullName>
    </recommendedName>
</protein>
<name>A0A1L3ZTZ8_9SPHN</name>
<dbReference type="KEGG" id="sphj:BSL82_06845"/>
<dbReference type="RefSeq" id="WP_072596611.1">
    <property type="nucleotide sequence ID" value="NZ_CP018221.1"/>
</dbReference>
<accession>A0A1L3ZTZ8</accession>
<dbReference type="InterPro" id="IPR035931">
    <property type="entry name" value="YlxR-like_sf"/>
</dbReference>
<reference evidence="3" key="1">
    <citation type="submission" date="2016-11" db="EMBL/GenBank/DDBJ databases">
        <title>Complete Genome Sequence of alachlor-degrading Sphingomonas sp. strain JJ-A5.</title>
        <authorList>
            <person name="Lee H."/>
            <person name="Ka J.-O."/>
        </authorList>
    </citation>
    <scope>NUCLEOTIDE SEQUENCE [LARGE SCALE GENOMIC DNA]</scope>
    <source>
        <strain evidence="3">JJ-A5</strain>
    </source>
</reference>
<evidence type="ECO:0000313" key="2">
    <source>
        <dbReference type="EMBL" id="API59059.1"/>
    </source>
</evidence>
<dbReference type="Gene3D" id="3.30.1230.10">
    <property type="entry name" value="YlxR-like"/>
    <property type="match status" value="1"/>
</dbReference>
<dbReference type="STRING" id="1921510.BSL82_06845"/>
<gene>
    <name evidence="2" type="ORF">BSL82_06845</name>
</gene>
<feature type="domain" description="YlxR" evidence="1">
    <location>
        <begin position="8"/>
        <end position="73"/>
    </location>
</feature>
<evidence type="ECO:0000259" key="1">
    <source>
        <dbReference type="Pfam" id="PF04296"/>
    </source>
</evidence>